<dbReference type="PROSITE" id="PS00108">
    <property type="entry name" value="PROTEIN_KINASE_ST"/>
    <property type="match status" value="1"/>
</dbReference>
<keyword evidence="4 7" id="KW-0547">Nucleotide-binding</keyword>
<evidence type="ECO:0000256" key="8">
    <source>
        <dbReference type="RuleBase" id="RU000304"/>
    </source>
</evidence>
<dbReference type="InterPro" id="IPR000719">
    <property type="entry name" value="Prot_kinase_dom"/>
</dbReference>
<dbReference type="InterPro" id="IPR008271">
    <property type="entry name" value="Ser/Thr_kinase_AS"/>
</dbReference>
<keyword evidence="2 8" id="KW-0723">Serine/threonine-protein kinase</keyword>
<keyword evidence="6 7" id="KW-0067">ATP-binding</keyword>
<evidence type="ECO:0000256" key="3">
    <source>
        <dbReference type="ARBA" id="ARBA00022679"/>
    </source>
</evidence>
<evidence type="ECO:0000256" key="4">
    <source>
        <dbReference type="ARBA" id="ARBA00022741"/>
    </source>
</evidence>
<dbReference type="GO" id="GO:0004674">
    <property type="term" value="F:protein serine/threonine kinase activity"/>
    <property type="evidence" value="ECO:0007669"/>
    <property type="project" value="UniProtKB-KW"/>
</dbReference>
<dbReference type="GO" id="GO:0005524">
    <property type="term" value="F:ATP binding"/>
    <property type="evidence" value="ECO:0007669"/>
    <property type="project" value="UniProtKB-UniRule"/>
</dbReference>
<keyword evidence="5" id="KW-0418">Kinase</keyword>
<name>A0A1R2C0K5_9CILI</name>
<comment type="subunit">
    <text evidence="1">Monomer.</text>
</comment>
<evidence type="ECO:0000256" key="6">
    <source>
        <dbReference type="ARBA" id="ARBA00022840"/>
    </source>
</evidence>
<dbReference type="FunFam" id="1.10.510.10:FF:000571">
    <property type="entry name" value="Maternal embryonic leucine zipper kinase"/>
    <property type="match status" value="1"/>
</dbReference>
<dbReference type="Proteomes" id="UP000187209">
    <property type="component" value="Unassembled WGS sequence"/>
</dbReference>
<dbReference type="PROSITE" id="PS00107">
    <property type="entry name" value="PROTEIN_KINASE_ATP"/>
    <property type="match status" value="1"/>
</dbReference>
<feature type="domain" description="Protein kinase" evidence="9">
    <location>
        <begin position="10"/>
        <end position="267"/>
    </location>
</feature>
<protein>
    <recommendedName>
        <fullName evidence="9">Protein kinase domain-containing protein</fullName>
    </recommendedName>
</protein>
<dbReference type="Gene3D" id="3.30.200.20">
    <property type="entry name" value="Phosphorylase Kinase, domain 1"/>
    <property type="match status" value="1"/>
</dbReference>
<dbReference type="EMBL" id="MPUH01000338">
    <property type="protein sequence ID" value="OMJ82507.1"/>
    <property type="molecule type" value="Genomic_DNA"/>
</dbReference>
<gene>
    <name evidence="10" type="ORF">SteCoe_16794</name>
</gene>
<organism evidence="10 11">
    <name type="scientific">Stentor coeruleus</name>
    <dbReference type="NCBI Taxonomy" id="5963"/>
    <lineage>
        <taxon>Eukaryota</taxon>
        <taxon>Sar</taxon>
        <taxon>Alveolata</taxon>
        <taxon>Ciliophora</taxon>
        <taxon>Postciliodesmatophora</taxon>
        <taxon>Heterotrichea</taxon>
        <taxon>Heterotrichida</taxon>
        <taxon>Stentoridae</taxon>
        <taxon>Stentor</taxon>
    </lineage>
</organism>
<comment type="similarity">
    <text evidence="8">Belongs to the protein kinase superfamily.</text>
</comment>
<dbReference type="InterPro" id="IPR011009">
    <property type="entry name" value="Kinase-like_dom_sf"/>
</dbReference>
<accession>A0A1R2C0K5</accession>
<feature type="binding site" evidence="7">
    <location>
        <position position="40"/>
    </location>
    <ligand>
        <name>ATP</name>
        <dbReference type="ChEBI" id="CHEBI:30616"/>
    </ligand>
</feature>
<dbReference type="PANTHER" id="PTHR24353">
    <property type="entry name" value="CYCLIC NUCLEOTIDE-DEPENDENT PROTEIN KINASE"/>
    <property type="match status" value="1"/>
</dbReference>
<dbReference type="OrthoDB" id="432647at2759"/>
<dbReference type="SUPFAM" id="SSF56112">
    <property type="entry name" value="Protein kinase-like (PK-like)"/>
    <property type="match status" value="1"/>
</dbReference>
<proteinExistence type="inferred from homology"/>
<reference evidence="10 11" key="1">
    <citation type="submission" date="2016-11" db="EMBL/GenBank/DDBJ databases">
        <title>The macronuclear genome of Stentor coeruleus: a giant cell with tiny introns.</title>
        <authorList>
            <person name="Slabodnick M."/>
            <person name="Ruby J.G."/>
            <person name="Reiff S.B."/>
            <person name="Swart E.C."/>
            <person name="Gosai S."/>
            <person name="Prabakaran S."/>
            <person name="Witkowska E."/>
            <person name="Larue G.E."/>
            <person name="Fisher S."/>
            <person name="Freeman R.M."/>
            <person name="Gunawardena J."/>
            <person name="Chu W."/>
            <person name="Stover N.A."/>
            <person name="Gregory B.D."/>
            <person name="Nowacki M."/>
            <person name="Derisi J."/>
            <person name="Roy S.W."/>
            <person name="Marshall W.F."/>
            <person name="Sood P."/>
        </authorList>
    </citation>
    <scope>NUCLEOTIDE SEQUENCE [LARGE SCALE GENOMIC DNA]</scope>
    <source>
        <strain evidence="10">WM001</strain>
    </source>
</reference>
<keyword evidence="3" id="KW-0808">Transferase</keyword>
<sequence>MSIKATIENYELIKRLGSGAFAQVYLMRDKSDHNLYAIKKVSKNLLKREGKIEQAIRERELLSSLNHKGIVKLYKAFHDPSYLYLVMEYCPKESLSQLLNRYGKTFPLSIVKYYTAEIVEILNVLRKSNIIHRDIKPENILITQDNHLKLVDFNCAKKLSSRKTMRNTFVGTLHYVAPEVIKNSREIGHEVDLWSLGCIVYQMVVGSYPFTGLCQEGVYENIVNGRFSFDSDVPVEAKSLIGSLLVIEPENRLGSNSLDDLKAHHFFDGIEFENLWDKHIPVY</sequence>
<dbReference type="PROSITE" id="PS50011">
    <property type="entry name" value="PROTEIN_KINASE_DOM"/>
    <property type="match status" value="1"/>
</dbReference>
<dbReference type="InterPro" id="IPR045270">
    <property type="entry name" value="STKc_AGC"/>
</dbReference>
<evidence type="ECO:0000313" key="11">
    <source>
        <dbReference type="Proteomes" id="UP000187209"/>
    </source>
</evidence>
<comment type="caution">
    <text evidence="10">The sequence shown here is derived from an EMBL/GenBank/DDBJ whole genome shotgun (WGS) entry which is preliminary data.</text>
</comment>
<dbReference type="InterPro" id="IPR017441">
    <property type="entry name" value="Protein_kinase_ATP_BS"/>
</dbReference>
<dbReference type="Pfam" id="PF00069">
    <property type="entry name" value="Pkinase"/>
    <property type="match status" value="1"/>
</dbReference>
<dbReference type="Gene3D" id="1.10.510.10">
    <property type="entry name" value="Transferase(Phosphotransferase) domain 1"/>
    <property type="match status" value="1"/>
</dbReference>
<dbReference type="AlphaFoldDB" id="A0A1R2C0K5"/>
<evidence type="ECO:0000313" key="10">
    <source>
        <dbReference type="EMBL" id="OMJ82507.1"/>
    </source>
</evidence>
<evidence type="ECO:0000256" key="5">
    <source>
        <dbReference type="ARBA" id="ARBA00022777"/>
    </source>
</evidence>
<dbReference type="SMART" id="SM00220">
    <property type="entry name" value="S_TKc"/>
    <property type="match status" value="1"/>
</dbReference>
<evidence type="ECO:0000256" key="1">
    <source>
        <dbReference type="ARBA" id="ARBA00011245"/>
    </source>
</evidence>
<dbReference type="FunFam" id="3.30.200.20:FF:000042">
    <property type="entry name" value="Aurora kinase A"/>
    <property type="match status" value="1"/>
</dbReference>
<keyword evidence="11" id="KW-1185">Reference proteome</keyword>
<dbReference type="CDD" id="cd05123">
    <property type="entry name" value="STKc_AGC"/>
    <property type="match status" value="1"/>
</dbReference>
<evidence type="ECO:0000259" key="9">
    <source>
        <dbReference type="PROSITE" id="PS50011"/>
    </source>
</evidence>
<evidence type="ECO:0000256" key="7">
    <source>
        <dbReference type="PROSITE-ProRule" id="PRU10141"/>
    </source>
</evidence>
<evidence type="ECO:0000256" key="2">
    <source>
        <dbReference type="ARBA" id="ARBA00022527"/>
    </source>
</evidence>